<evidence type="ECO:0000313" key="1">
    <source>
        <dbReference type="EMBL" id="ABA51945.1"/>
    </source>
</evidence>
<reference evidence="1 2" key="1">
    <citation type="submission" date="2005-09" db="EMBL/GenBank/DDBJ databases">
        <authorList>
            <person name="Woods D.E."/>
            <person name="Nierman W.C."/>
        </authorList>
    </citation>
    <scope>NUCLEOTIDE SEQUENCE [LARGE SCALE GENOMIC DNA]</scope>
    <source>
        <strain evidence="1 2">1710b</strain>
    </source>
</reference>
<sequence>MSARRRLLPHASRGGIRETAHAIRSEEPKECTMSSDILYTDSEISSSPSAFSTRFAYDSDWVAANNSINTSLIFKHNLKCIPYPLCLFFSPDQEAVYPLIWNYYGPNAGNPVSIKLDQTKVTLSIGSGIPLHGYFDPQTGGWTYWRSGFFRVTIPSQ</sequence>
<dbReference type="HOGENOM" id="CLU_141487_0_0_4"/>
<dbReference type="Proteomes" id="UP000002700">
    <property type="component" value="Chromosome II"/>
</dbReference>
<name>Q3JH02_BURP1</name>
<proteinExistence type="predicted"/>
<organism evidence="1 2">
    <name type="scientific">Burkholderia pseudomallei (strain 1710b)</name>
    <dbReference type="NCBI Taxonomy" id="320372"/>
    <lineage>
        <taxon>Bacteria</taxon>
        <taxon>Pseudomonadati</taxon>
        <taxon>Pseudomonadota</taxon>
        <taxon>Betaproteobacteria</taxon>
        <taxon>Burkholderiales</taxon>
        <taxon>Burkholderiaceae</taxon>
        <taxon>Burkholderia</taxon>
        <taxon>pseudomallei group</taxon>
    </lineage>
</organism>
<accession>Q3JH02</accession>
<dbReference type="EMBL" id="CP000125">
    <property type="protein sequence ID" value="ABA51945.1"/>
    <property type="molecule type" value="Genomic_DNA"/>
</dbReference>
<gene>
    <name evidence="1" type="ordered locus">BURPS1710b_A2000</name>
</gene>
<protein>
    <submittedName>
        <fullName evidence="1">Uncharacterized protein</fullName>
    </submittedName>
</protein>
<dbReference type="KEGG" id="bpm:BURPS1710b_A2000"/>
<evidence type="ECO:0000313" key="2">
    <source>
        <dbReference type="Proteomes" id="UP000002700"/>
    </source>
</evidence>
<dbReference type="EnsemblBacteria" id="ABA51945">
    <property type="protein sequence ID" value="ABA51945"/>
    <property type="gene ID" value="BURPS1710b_A2000"/>
</dbReference>
<dbReference type="AlphaFoldDB" id="Q3JH02"/>